<keyword evidence="1" id="KW-0812">Transmembrane</keyword>
<dbReference type="PROSITE" id="PS51257">
    <property type="entry name" value="PROKAR_LIPOPROTEIN"/>
    <property type="match status" value="1"/>
</dbReference>
<feature type="transmembrane region" description="Helical" evidence="1">
    <location>
        <begin position="115"/>
        <end position="133"/>
    </location>
</feature>
<name>A0ABR7XQ06_9SPHI</name>
<proteinExistence type="predicted"/>
<keyword evidence="1" id="KW-1133">Transmembrane helix</keyword>
<keyword evidence="1" id="KW-0472">Membrane</keyword>
<dbReference type="RefSeq" id="WP_190313024.1">
    <property type="nucleotide sequence ID" value="NZ_JACNYL010000002.1"/>
</dbReference>
<comment type="caution">
    <text evidence="2">The sequence shown here is derived from an EMBL/GenBank/DDBJ whole genome shotgun (WGS) entry which is preliminary data.</text>
</comment>
<evidence type="ECO:0000313" key="2">
    <source>
        <dbReference type="EMBL" id="MBD1421238.1"/>
    </source>
</evidence>
<evidence type="ECO:0008006" key="4">
    <source>
        <dbReference type="Google" id="ProtNLM"/>
    </source>
</evidence>
<accession>A0ABR7XQ06</accession>
<sequence>MRKLVIVQEIACLALLLTSSCYTLRKRMNSVEQHGFSYTHTTFASDSTFRYWYFASDSAFSYHPDSGLRTLSGRLFGWELGVNHKQEQQTFDSISSLQHKEMEATQDRNSIWTRWYTVPIFLAVILVILFFMLKRK</sequence>
<organism evidence="2 3">
    <name type="scientific">Sphingobacterium chuzhouense</name>
    <dbReference type="NCBI Taxonomy" id="1742264"/>
    <lineage>
        <taxon>Bacteria</taxon>
        <taxon>Pseudomonadati</taxon>
        <taxon>Bacteroidota</taxon>
        <taxon>Sphingobacteriia</taxon>
        <taxon>Sphingobacteriales</taxon>
        <taxon>Sphingobacteriaceae</taxon>
        <taxon>Sphingobacterium</taxon>
    </lineage>
</organism>
<gene>
    <name evidence="2" type="ORF">H8B21_06595</name>
</gene>
<evidence type="ECO:0000313" key="3">
    <source>
        <dbReference type="Proteomes" id="UP000651112"/>
    </source>
</evidence>
<dbReference type="EMBL" id="JACNYL010000002">
    <property type="protein sequence ID" value="MBD1421238.1"/>
    <property type="molecule type" value="Genomic_DNA"/>
</dbReference>
<dbReference type="Proteomes" id="UP000651112">
    <property type="component" value="Unassembled WGS sequence"/>
</dbReference>
<protein>
    <recommendedName>
        <fullName evidence="4">Lipoprotein</fullName>
    </recommendedName>
</protein>
<evidence type="ECO:0000256" key="1">
    <source>
        <dbReference type="SAM" id="Phobius"/>
    </source>
</evidence>
<keyword evidence="3" id="KW-1185">Reference proteome</keyword>
<reference evidence="2 3" key="1">
    <citation type="submission" date="2020-08" db="EMBL/GenBank/DDBJ databases">
        <title>Sphingobacterium sp. DN00404 isolated from aquaculture water.</title>
        <authorList>
            <person name="Zhang M."/>
        </authorList>
    </citation>
    <scope>NUCLEOTIDE SEQUENCE [LARGE SCALE GENOMIC DNA]</scope>
    <source>
        <strain evidence="2 3">KCTC 42746</strain>
    </source>
</reference>